<name>A0AA88T397_TACVA</name>
<organism evidence="2 3">
    <name type="scientific">Tachysurus vachellii</name>
    <name type="common">Darkbarbel catfish</name>
    <name type="synonym">Pelteobagrus vachellii</name>
    <dbReference type="NCBI Taxonomy" id="175792"/>
    <lineage>
        <taxon>Eukaryota</taxon>
        <taxon>Metazoa</taxon>
        <taxon>Chordata</taxon>
        <taxon>Craniata</taxon>
        <taxon>Vertebrata</taxon>
        <taxon>Euteleostomi</taxon>
        <taxon>Actinopterygii</taxon>
        <taxon>Neopterygii</taxon>
        <taxon>Teleostei</taxon>
        <taxon>Ostariophysi</taxon>
        <taxon>Siluriformes</taxon>
        <taxon>Bagridae</taxon>
        <taxon>Tachysurus</taxon>
    </lineage>
</organism>
<evidence type="ECO:0000313" key="2">
    <source>
        <dbReference type="EMBL" id="KAK2852467.1"/>
    </source>
</evidence>
<gene>
    <name evidence="2" type="ORF">Q7C36_007668</name>
</gene>
<evidence type="ECO:0000256" key="1">
    <source>
        <dbReference type="SAM" id="MobiDB-lite"/>
    </source>
</evidence>
<keyword evidence="3" id="KW-1185">Reference proteome</keyword>
<evidence type="ECO:0000313" key="3">
    <source>
        <dbReference type="Proteomes" id="UP001187315"/>
    </source>
</evidence>
<comment type="caution">
    <text evidence="2">The sequence shown here is derived from an EMBL/GenBank/DDBJ whole genome shotgun (WGS) entry which is preliminary data.</text>
</comment>
<sequence>MSILVCTTMWGQVDTDCLMIYSQLSDRLKSKHPSTCCSLGKKLEPHGSQRHSIWPSKTKAAQQ</sequence>
<proteinExistence type="predicted"/>
<dbReference type="EMBL" id="JAVHJS010000007">
    <property type="protein sequence ID" value="KAK2852467.1"/>
    <property type="molecule type" value="Genomic_DNA"/>
</dbReference>
<feature type="region of interest" description="Disordered" evidence="1">
    <location>
        <begin position="42"/>
        <end position="63"/>
    </location>
</feature>
<accession>A0AA88T397</accession>
<dbReference type="Proteomes" id="UP001187315">
    <property type="component" value="Unassembled WGS sequence"/>
</dbReference>
<dbReference type="AlphaFoldDB" id="A0AA88T397"/>
<reference evidence="2" key="1">
    <citation type="submission" date="2023-08" db="EMBL/GenBank/DDBJ databases">
        <title>Pelteobagrus vachellii genome.</title>
        <authorList>
            <person name="Liu H."/>
        </authorList>
    </citation>
    <scope>NUCLEOTIDE SEQUENCE</scope>
    <source>
        <strain evidence="2">PRFRI_2022a</strain>
        <tissue evidence="2">Muscle</tissue>
    </source>
</reference>
<protein>
    <submittedName>
        <fullName evidence="2">Uncharacterized protein</fullName>
    </submittedName>
</protein>